<proteinExistence type="inferred from homology"/>
<dbReference type="GO" id="GO:0016020">
    <property type="term" value="C:membrane"/>
    <property type="evidence" value="ECO:0007669"/>
    <property type="project" value="UniProtKB-SubCell"/>
</dbReference>
<evidence type="ECO:0000256" key="8">
    <source>
        <dbReference type="SAM" id="Phobius"/>
    </source>
</evidence>
<dbReference type="InterPro" id="IPR035952">
    <property type="entry name" value="Rhomboid-like_sf"/>
</dbReference>
<accession>A0A173LHB5</accession>
<dbReference type="KEGG" id="dtm:BJL86_0039"/>
<dbReference type="Pfam" id="PF01694">
    <property type="entry name" value="Rhomboid"/>
    <property type="match status" value="1"/>
</dbReference>
<evidence type="ECO:0000313" key="10">
    <source>
        <dbReference type="EMBL" id="ANI90851.1"/>
    </source>
</evidence>
<dbReference type="RefSeq" id="WP_067476513.1">
    <property type="nucleotide sequence ID" value="NZ_CP015961.1"/>
</dbReference>
<sequence length="247" mass="25028">MTSNFGAGPARRSGQPPRPSGPGGFFRFLPTTAWLIVANIAAFAVTAAQSRSVTDNWQNSSLFAGTVLYAPSVGQGEMWRILGSAFEHFGPMHLFANMWMLLIIGLGIERVVGSKNLAAIYLTSAVGGAVGAIAFTPDTLVAGASGGVFGLLGAWAVLARYYRLSASGALVLIAINVGISLFVPGISLAGHLGGLAGGVLGALALVLAPGLLMRASTARARTTAGVVAWSAVTAGCVAAAYLLALPS</sequence>
<feature type="transmembrane region" description="Helical" evidence="8">
    <location>
        <begin position="57"/>
        <end position="74"/>
    </location>
</feature>
<dbReference type="GO" id="GO:0004252">
    <property type="term" value="F:serine-type endopeptidase activity"/>
    <property type="evidence" value="ECO:0007669"/>
    <property type="project" value="InterPro"/>
</dbReference>
<evidence type="ECO:0000256" key="2">
    <source>
        <dbReference type="ARBA" id="ARBA00009045"/>
    </source>
</evidence>
<dbReference type="Gene3D" id="1.20.1540.10">
    <property type="entry name" value="Rhomboid-like"/>
    <property type="match status" value="1"/>
</dbReference>
<feature type="transmembrane region" description="Helical" evidence="8">
    <location>
        <begin position="224"/>
        <end position="244"/>
    </location>
</feature>
<feature type="region of interest" description="Disordered" evidence="7">
    <location>
        <begin position="1"/>
        <end position="21"/>
    </location>
</feature>
<feature type="transmembrane region" description="Helical" evidence="8">
    <location>
        <begin position="25"/>
        <end position="45"/>
    </location>
</feature>
<reference evidence="10 11" key="1">
    <citation type="submission" date="2016-06" db="EMBL/GenBank/DDBJ databases">
        <title>Complete genome sequence of a saline-alkali tolerant type strain Dietzia timorensis ID05-A0528T.</title>
        <authorList>
            <person name="Wu X."/>
        </authorList>
    </citation>
    <scope>NUCLEOTIDE SEQUENCE [LARGE SCALE GENOMIC DNA]</scope>
    <source>
        <strain evidence="10 11">ID05-A0528</strain>
    </source>
</reference>
<comment type="similarity">
    <text evidence="2">Belongs to the peptidase S54 family.</text>
</comment>
<organism evidence="10 11">
    <name type="scientific">Dietzia timorensis</name>
    <dbReference type="NCBI Taxonomy" id="499555"/>
    <lineage>
        <taxon>Bacteria</taxon>
        <taxon>Bacillati</taxon>
        <taxon>Actinomycetota</taxon>
        <taxon>Actinomycetes</taxon>
        <taxon>Mycobacteriales</taxon>
        <taxon>Dietziaceae</taxon>
        <taxon>Dietzia</taxon>
    </lineage>
</organism>
<evidence type="ECO:0000256" key="1">
    <source>
        <dbReference type="ARBA" id="ARBA00004141"/>
    </source>
</evidence>
<feature type="domain" description="Peptidase S54 rhomboid" evidence="9">
    <location>
        <begin position="76"/>
        <end position="205"/>
    </location>
</feature>
<dbReference type="EMBL" id="CP015961">
    <property type="protein sequence ID" value="ANI90851.1"/>
    <property type="molecule type" value="Genomic_DNA"/>
</dbReference>
<evidence type="ECO:0000256" key="3">
    <source>
        <dbReference type="ARBA" id="ARBA00022692"/>
    </source>
</evidence>
<dbReference type="PANTHER" id="PTHR43731:SF14">
    <property type="entry name" value="PRESENILIN-ASSOCIATED RHOMBOID-LIKE PROTEIN, MITOCHONDRIAL"/>
    <property type="match status" value="1"/>
</dbReference>
<gene>
    <name evidence="10" type="ORF">BJL86_0039</name>
</gene>
<dbReference type="SUPFAM" id="SSF144091">
    <property type="entry name" value="Rhomboid-like"/>
    <property type="match status" value="1"/>
</dbReference>
<evidence type="ECO:0000256" key="7">
    <source>
        <dbReference type="SAM" id="MobiDB-lite"/>
    </source>
</evidence>
<evidence type="ECO:0000256" key="5">
    <source>
        <dbReference type="ARBA" id="ARBA00022989"/>
    </source>
</evidence>
<keyword evidence="3 8" id="KW-0812">Transmembrane</keyword>
<dbReference type="PANTHER" id="PTHR43731">
    <property type="entry name" value="RHOMBOID PROTEASE"/>
    <property type="match status" value="1"/>
</dbReference>
<dbReference type="Proteomes" id="UP000186104">
    <property type="component" value="Chromosome"/>
</dbReference>
<keyword evidence="10" id="KW-0645">Protease</keyword>
<dbReference type="OrthoDB" id="9807874at2"/>
<dbReference type="InterPro" id="IPR050925">
    <property type="entry name" value="Rhomboid_protease_S54"/>
</dbReference>
<comment type="subcellular location">
    <subcellularLocation>
        <location evidence="1">Membrane</location>
        <topology evidence="1">Multi-pass membrane protein</topology>
    </subcellularLocation>
</comment>
<evidence type="ECO:0000256" key="6">
    <source>
        <dbReference type="ARBA" id="ARBA00023136"/>
    </source>
</evidence>
<evidence type="ECO:0000313" key="11">
    <source>
        <dbReference type="Proteomes" id="UP000186104"/>
    </source>
</evidence>
<feature type="transmembrane region" description="Helical" evidence="8">
    <location>
        <begin position="142"/>
        <end position="162"/>
    </location>
</feature>
<dbReference type="STRING" id="499555.BJL86_0039"/>
<evidence type="ECO:0000259" key="9">
    <source>
        <dbReference type="Pfam" id="PF01694"/>
    </source>
</evidence>
<evidence type="ECO:0000256" key="4">
    <source>
        <dbReference type="ARBA" id="ARBA00022801"/>
    </source>
</evidence>
<keyword evidence="5 8" id="KW-1133">Transmembrane helix</keyword>
<keyword evidence="4" id="KW-0378">Hydrolase</keyword>
<protein>
    <submittedName>
        <fullName evidence="10">Rhomboid-like protease 3</fullName>
    </submittedName>
</protein>
<feature type="transmembrane region" description="Helical" evidence="8">
    <location>
        <begin position="94"/>
        <end position="112"/>
    </location>
</feature>
<dbReference type="AlphaFoldDB" id="A0A173LHB5"/>
<dbReference type="InterPro" id="IPR022764">
    <property type="entry name" value="Peptidase_S54_rhomboid_dom"/>
</dbReference>
<dbReference type="GO" id="GO:0006508">
    <property type="term" value="P:proteolysis"/>
    <property type="evidence" value="ECO:0007669"/>
    <property type="project" value="UniProtKB-KW"/>
</dbReference>
<feature type="transmembrane region" description="Helical" evidence="8">
    <location>
        <begin position="192"/>
        <end position="212"/>
    </location>
</feature>
<keyword evidence="11" id="KW-1185">Reference proteome</keyword>
<feature type="transmembrane region" description="Helical" evidence="8">
    <location>
        <begin position="169"/>
        <end position="186"/>
    </location>
</feature>
<keyword evidence="6 8" id="KW-0472">Membrane</keyword>
<feature type="compositionally biased region" description="Low complexity" evidence="7">
    <location>
        <begin position="1"/>
        <end position="15"/>
    </location>
</feature>
<feature type="transmembrane region" description="Helical" evidence="8">
    <location>
        <begin position="119"/>
        <end position="136"/>
    </location>
</feature>
<name>A0A173LHB5_9ACTN</name>